<evidence type="ECO:0000259" key="1">
    <source>
        <dbReference type="Pfam" id="PF03184"/>
    </source>
</evidence>
<sequence length="97" mass="11053">GSSEWVTVIGIVSGDCRVLRPMIINKGKAHSMGWYAKLEKHDSATFGVSEKGWSKPQQEMESIKLVNNVCIYTAGTEYRLLILDGHPSHYNWEFFNY</sequence>
<dbReference type="AlphaFoldDB" id="A0A317SPL8"/>
<dbReference type="InterPro" id="IPR004875">
    <property type="entry name" value="DDE_SF_endonuclease_dom"/>
</dbReference>
<protein>
    <recommendedName>
        <fullName evidence="1">DDE-1 domain-containing protein</fullName>
    </recommendedName>
</protein>
<dbReference type="Proteomes" id="UP000246991">
    <property type="component" value="Unassembled WGS sequence"/>
</dbReference>
<keyword evidence="3" id="KW-1185">Reference proteome</keyword>
<reference evidence="2 3" key="1">
    <citation type="submission" date="2018-03" db="EMBL/GenBank/DDBJ databases">
        <title>Genomes of Pezizomycetes fungi and the evolution of truffles.</title>
        <authorList>
            <person name="Murat C."/>
            <person name="Payen T."/>
            <person name="Noel B."/>
            <person name="Kuo A."/>
            <person name="Martin F.M."/>
        </authorList>
    </citation>
    <scope>NUCLEOTIDE SEQUENCE [LARGE SCALE GENOMIC DNA]</scope>
    <source>
        <strain evidence="2">091103-1</strain>
    </source>
</reference>
<evidence type="ECO:0000313" key="2">
    <source>
        <dbReference type="EMBL" id="PWW76369.1"/>
    </source>
</evidence>
<feature type="non-terminal residue" evidence="2">
    <location>
        <position position="1"/>
    </location>
</feature>
<gene>
    <name evidence="2" type="ORF">C7212DRAFT_186337</name>
</gene>
<evidence type="ECO:0000313" key="3">
    <source>
        <dbReference type="Proteomes" id="UP000246991"/>
    </source>
</evidence>
<dbReference type="EMBL" id="PYWC01000034">
    <property type="protein sequence ID" value="PWW76369.1"/>
    <property type="molecule type" value="Genomic_DNA"/>
</dbReference>
<comment type="caution">
    <text evidence="2">The sequence shown here is derived from an EMBL/GenBank/DDBJ whole genome shotgun (WGS) entry which is preliminary data.</text>
</comment>
<dbReference type="OrthoDB" id="2917041at2759"/>
<accession>A0A317SPL8</accession>
<dbReference type="Pfam" id="PF03184">
    <property type="entry name" value="DDE_1"/>
    <property type="match status" value="1"/>
</dbReference>
<dbReference type="GO" id="GO:0003676">
    <property type="term" value="F:nucleic acid binding"/>
    <property type="evidence" value="ECO:0007669"/>
    <property type="project" value="InterPro"/>
</dbReference>
<feature type="domain" description="DDE-1" evidence="1">
    <location>
        <begin position="4"/>
        <end position="94"/>
    </location>
</feature>
<name>A0A317SPL8_9PEZI</name>
<organism evidence="2 3">
    <name type="scientific">Tuber magnatum</name>
    <name type="common">white Piedmont truffle</name>
    <dbReference type="NCBI Taxonomy" id="42249"/>
    <lineage>
        <taxon>Eukaryota</taxon>
        <taxon>Fungi</taxon>
        <taxon>Dikarya</taxon>
        <taxon>Ascomycota</taxon>
        <taxon>Pezizomycotina</taxon>
        <taxon>Pezizomycetes</taxon>
        <taxon>Pezizales</taxon>
        <taxon>Tuberaceae</taxon>
        <taxon>Tuber</taxon>
    </lineage>
</organism>
<proteinExistence type="predicted"/>
<dbReference type="STRING" id="42249.A0A317SPL8"/>